<evidence type="ECO:0000313" key="2">
    <source>
        <dbReference type="EMBL" id="CCC96249.1"/>
    </source>
</evidence>
<evidence type="ECO:0000313" key="3">
    <source>
        <dbReference type="Proteomes" id="UP000007319"/>
    </source>
</evidence>
<gene>
    <name evidence="2" type="ORF">AZOBR_10036</name>
</gene>
<keyword evidence="3" id="KW-1185">Reference proteome</keyword>
<dbReference type="RefSeq" id="WP_014238583.1">
    <property type="nucleotide sequence ID" value="NC_016617.1"/>
</dbReference>
<proteinExistence type="predicted"/>
<name>A0A9P1JMP0_9PROT</name>
<dbReference type="EMBL" id="HE577327">
    <property type="protein sequence ID" value="CCC96249.1"/>
    <property type="molecule type" value="Genomic_DNA"/>
</dbReference>
<dbReference type="Proteomes" id="UP000007319">
    <property type="component" value="Chromosome"/>
</dbReference>
<protein>
    <submittedName>
        <fullName evidence="2">Uncharacterized protein</fullName>
    </submittedName>
</protein>
<evidence type="ECO:0000256" key="1">
    <source>
        <dbReference type="SAM" id="MobiDB-lite"/>
    </source>
</evidence>
<feature type="compositionally biased region" description="Basic and acidic residues" evidence="1">
    <location>
        <begin position="1"/>
        <end position="11"/>
    </location>
</feature>
<organism evidence="2 3">
    <name type="scientific">Azospirillum baldaniorum</name>
    <dbReference type="NCBI Taxonomy" id="1064539"/>
    <lineage>
        <taxon>Bacteria</taxon>
        <taxon>Pseudomonadati</taxon>
        <taxon>Pseudomonadota</taxon>
        <taxon>Alphaproteobacteria</taxon>
        <taxon>Rhodospirillales</taxon>
        <taxon>Azospirillaceae</taxon>
        <taxon>Azospirillum</taxon>
    </lineage>
</organism>
<feature type="region of interest" description="Disordered" evidence="1">
    <location>
        <begin position="61"/>
        <end position="80"/>
    </location>
</feature>
<reference evidence="2 3" key="1">
    <citation type="journal article" date="2011" name="PLoS Genet.">
        <title>Azospirillum genomes reveal transition of bacteria from aquatic to terrestrial environments.</title>
        <authorList>
            <person name="Wisniewski-Dye F."/>
            <person name="Borziak K."/>
            <person name="Khalsa-Moyers G."/>
            <person name="Alexandre G."/>
            <person name="Sukharnikov L.O."/>
            <person name="Wuichet K."/>
            <person name="Hurst G.B."/>
            <person name="McDonald W.H."/>
            <person name="Robertson J.S."/>
            <person name="Barbe V."/>
            <person name="Calteau A."/>
            <person name="Rouy Z."/>
            <person name="Mangenot S."/>
            <person name="Prigent-Combaret C."/>
            <person name="Normand P."/>
            <person name="Boyer M."/>
            <person name="Siguier P."/>
            <person name="Dessaux Y."/>
            <person name="Elmerich C."/>
            <person name="Condemine G."/>
            <person name="Krishnen G."/>
            <person name="Kennedy I."/>
            <person name="Paterson A.H."/>
            <person name="Gonzalez V."/>
            <person name="Mavingui P."/>
            <person name="Zhulin I.B."/>
        </authorList>
    </citation>
    <scope>NUCLEOTIDE SEQUENCE [LARGE SCALE GENOMIC DNA]</scope>
    <source>
        <strain evidence="2 3">Sp245</strain>
    </source>
</reference>
<accession>A0A9P1JMP0</accession>
<feature type="region of interest" description="Disordered" evidence="1">
    <location>
        <begin position="1"/>
        <end position="20"/>
    </location>
</feature>
<sequence length="80" mass="9014">MSTDESSDRIATDIVVPPPDLSDLERQKAEIEAIQAQMMEMRARIDTRLDERRPTIDVVPVHLDEPAPPNSPAAIRHTEQ</sequence>
<dbReference type="AlphaFoldDB" id="A0A9P1JMP0"/>
<dbReference type="KEGG" id="abs:AZOBR_10036"/>